<dbReference type="PANTHER" id="PTHR16537">
    <property type="entry name" value="SJOEGREN SYNDROME/SCLERODERMA AUTOANTIGEN 1"/>
    <property type="match status" value="1"/>
</dbReference>
<name>A0AAD3D5W6_9STRA</name>
<feature type="region of interest" description="Disordered" evidence="2">
    <location>
        <begin position="857"/>
        <end position="927"/>
    </location>
</feature>
<gene>
    <name evidence="3" type="ORF">CTEN210_13821</name>
</gene>
<evidence type="ECO:0000256" key="2">
    <source>
        <dbReference type="SAM" id="MobiDB-lite"/>
    </source>
</evidence>
<protein>
    <submittedName>
        <fullName evidence="3">Uncharacterized protein</fullName>
    </submittedName>
</protein>
<feature type="coiled-coil region" evidence="1">
    <location>
        <begin position="288"/>
        <end position="655"/>
    </location>
</feature>
<evidence type="ECO:0000313" key="3">
    <source>
        <dbReference type="EMBL" id="GFH57345.1"/>
    </source>
</evidence>
<dbReference type="InterPro" id="IPR009563">
    <property type="entry name" value="SSSCA1"/>
</dbReference>
<feature type="compositionally biased region" description="Polar residues" evidence="2">
    <location>
        <begin position="859"/>
        <end position="869"/>
    </location>
</feature>
<comment type="caution">
    <text evidence="3">The sequence shown here is derived from an EMBL/GenBank/DDBJ whole genome shotgun (WGS) entry which is preliminary data.</text>
</comment>
<feature type="region of interest" description="Disordered" evidence="2">
    <location>
        <begin position="1"/>
        <end position="26"/>
    </location>
</feature>
<keyword evidence="1" id="KW-0175">Coiled coil</keyword>
<reference evidence="3 4" key="1">
    <citation type="journal article" date="2021" name="Sci. Rep.">
        <title>The genome of the diatom Chaetoceros tenuissimus carries an ancient integrated fragment of an extant virus.</title>
        <authorList>
            <person name="Hongo Y."/>
            <person name="Kimura K."/>
            <person name="Takaki Y."/>
            <person name="Yoshida Y."/>
            <person name="Baba S."/>
            <person name="Kobayashi G."/>
            <person name="Nagasaki K."/>
            <person name="Hano T."/>
            <person name="Tomaru Y."/>
        </authorList>
    </citation>
    <scope>NUCLEOTIDE SEQUENCE [LARGE SCALE GENOMIC DNA]</scope>
    <source>
        <strain evidence="3 4">NIES-3715</strain>
    </source>
</reference>
<evidence type="ECO:0000256" key="1">
    <source>
        <dbReference type="SAM" id="Coils"/>
    </source>
</evidence>
<dbReference type="Proteomes" id="UP001054902">
    <property type="component" value="Unassembled WGS sequence"/>
</dbReference>
<sequence length="1005" mass="113808">MATEEDTFMRLDSNSEDEQDQGSVQASDDEKKLMHFLLNGFAMTSHRCVKCDLTLVRNVTEIAEPVEEVQEGWFGKKTLTKKLHEKGDPINGVAYCVACKAVVVTNNDELRKMWTNDYKHLMAIDGAVLLAMDDPTAEEMGVSSYAAAKAQYDIEREEDRYEEEEVEEDQTISHAESADGLLIVKTEAPKASPAKSKKKLLPKTTGIDTIKVDNVEVELDEDEEEDFGSIDVTIIEYKKRKQIATKVLGAKMVHGFTLKEAQCGACSMPLMENPENNAVDCVVCPVLEKKALKKMKERKKANEETERQLRIKSELERQLAEDRAYLDQIQEARVTASVLDKEAQKMMQEVQETRRKREEEENKLIMEEKARQSRVSDSERNELIEELRLIRLEREAEKKRMEEERAELQRKKDAEAQFVKDREAEREHLIEELRLTKEQKEMEAKLRIAEAQEASERQRESERLLEQKEKQRIQSEKLLQETMEEYRQAQEIIKHEQARRQDEVEEAEIRLKDAETELQLFRQSTMKEKDNAMKLRGVAEERLLDAEESLLEAEELALEAHKAQRRGTGDRDRLIEMYRNAEQLRINSEAEESAAREQLSEANRKLDNLSRMRIATEKRLEIQVNDARSQLAQKKADLKEGVKIQRDKLKFAENEMLHARFGKNAQVEAAGDDWEARLLLGKKSLAKEVMAGWTVMPEYCNGRMCNFTPLITKGSAVKCVVCEGCGNGRDGFYNEGNSKAVLDDTRSFVSKKNRFSRISTSNAVPSPGRRVASKEVGRRMMDGWQLLDSPCSECQLPLMCETYGSPEVCVFCDPEYANGNDDDNMSVSSRQSITLEIPEDFDPSDANAMAALVKKATASMKSGRQNVPSRNRIPSVIGGPSTTTNRLPPGRNMRSRSPAPRFTPESRNSIPSPRSKSRSRAPRESNESMVINTAHYDNDDASQLSDDMSVAKSVASHTMDNIMSKIESCKAQISTEGQDADAAAELLKKLTAAAAAVKSLEASTE</sequence>
<dbReference type="PANTHER" id="PTHR16537:SF1">
    <property type="entry name" value="PROTEIN ZNRD2"/>
    <property type="match status" value="1"/>
</dbReference>
<dbReference type="AlphaFoldDB" id="A0AAD3D5W6"/>
<keyword evidence="4" id="KW-1185">Reference proteome</keyword>
<evidence type="ECO:0000313" key="4">
    <source>
        <dbReference type="Proteomes" id="UP001054902"/>
    </source>
</evidence>
<proteinExistence type="predicted"/>
<accession>A0AAD3D5W6</accession>
<dbReference type="InterPro" id="IPR051888">
    <property type="entry name" value="UPF0148_domain"/>
</dbReference>
<dbReference type="Pfam" id="PF06677">
    <property type="entry name" value="Auto_anti-p27"/>
    <property type="match status" value="2"/>
</dbReference>
<dbReference type="EMBL" id="BLLK01000058">
    <property type="protein sequence ID" value="GFH57345.1"/>
    <property type="molecule type" value="Genomic_DNA"/>
</dbReference>
<organism evidence="3 4">
    <name type="scientific">Chaetoceros tenuissimus</name>
    <dbReference type="NCBI Taxonomy" id="426638"/>
    <lineage>
        <taxon>Eukaryota</taxon>
        <taxon>Sar</taxon>
        <taxon>Stramenopiles</taxon>
        <taxon>Ochrophyta</taxon>
        <taxon>Bacillariophyta</taxon>
        <taxon>Coscinodiscophyceae</taxon>
        <taxon>Chaetocerotophycidae</taxon>
        <taxon>Chaetocerotales</taxon>
        <taxon>Chaetocerotaceae</taxon>
        <taxon>Chaetoceros</taxon>
    </lineage>
</organism>